<keyword evidence="2 6" id="KW-0812">Transmembrane</keyword>
<proteinExistence type="predicted"/>
<dbReference type="EMBL" id="LUEZ02000021">
    <property type="protein sequence ID" value="RDB26887.1"/>
    <property type="molecule type" value="Genomic_DNA"/>
</dbReference>
<comment type="caution">
    <text evidence="7">The sequence shown here is derived from an EMBL/GenBank/DDBJ whole genome shotgun (WGS) entry which is preliminary data.</text>
</comment>
<dbReference type="OrthoDB" id="2156690at2759"/>
<evidence type="ECO:0008006" key="9">
    <source>
        <dbReference type="Google" id="ProtNLM"/>
    </source>
</evidence>
<feature type="compositionally biased region" description="Low complexity" evidence="5">
    <location>
        <begin position="74"/>
        <end position="90"/>
    </location>
</feature>
<evidence type="ECO:0000256" key="4">
    <source>
        <dbReference type="ARBA" id="ARBA00023136"/>
    </source>
</evidence>
<feature type="region of interest" description="Disordered" evidence="5">
    <location>
        <begin position="16"/>
        <end position="52"/>
    </location>
</feature>
<protein>
    <recommendedName>
        <fullName evidence="9">Tetraspanin Tsp2</fullName>
    </recommendedName>
</protein>
<dbReference type="Pfam" id="PF00335">
    <property type="entry name" value="Tetraspanin"/>
    <property type="match status" value="1"/>
</dbReference>
<sequence>MQRVWSLYLDTTGHIRSKSSQSTVTTGSNPYWMDSASRSRRSSLANSTLSQTASTHPMLEEMTGHLDAPSAPFAPSGSQSSISRSASPIGKNGSTDASGVSLTVNYLPHKFSSSLLSPGPRKRKAKRGDPMPKMGGGVEAFKSGEARMPGENDEDYDGVSGDFFHQGRSKKLRWNKFKWVLFVANSCLSLWTIVCLILCLLTWFDIWTHADVIRVGNRTELIISTLAACLGIMTSLLGWAGLILNNRTFLATYTFLLWIVFIFILVPGYLTYKRRAFNIEGKINAQWSRALGAEGRLRIQNQLQCCGYFSPFVEATVSQTCYARSVLPGCKQPYIQYERRILETWYTTAFALVPVHIFVIVAGLLCSNHVTYRFGKGMMPKAYRLSMNSMAVIMDNYANQLAEQYGSDVATNILAHSRSNLQLDSMPTMPYSPTQVSINHNKYDSIGSRAPETAL</sequence>
<keyword evidence="3 6" id="KW-1133">Transmembrane helix</keyword>
<dbReference type="AlphaFoldDB" id="A0A369K2B1"/>
<comment type="subcellular location">
    <subcellularLocation>
        <location evidence="1">Membrane</location>
        <topology evidence="1">Multi-pass membrane protein</topology>
    </subcellularLocation>
</comment>
<dbReference type="InterPro" id="IPR018499">
    <property type="entry name" value="Tetraspanin/Peripherin"/>
</dbReference>
<keyword evidence="4 6" id="KW-0472">Membrane</keyword>
<evidence type="ECO:0000313" key="7">
    <source>
        <dbReference type="EMBL" id="RDB26887.1"/>
    </source>
</evidence>
<dbReference type="Proteomes" id="UP000076154">
    <property type="component" value="Unassembled WGS sequence"/>
</dbReference>
<dbReference type="InParanoid" id="A0A369K2B1"/>
<dbReference type="STRING" id="39966.A0A369K2B1"/>
<name>A0A369K2B1_HYPMA</name>
<keyword evidence="8" id="KW-1185">Reference proteome</keyword>
<evidence type="ECO:0000256" key="5">
    <source>
        <dbReference type="SAM" id="MobiDB-lite"/>
    </source>
</evidence>
<dbReference type="GO" id="GO:0016020">
    <property type="term" value="C:membrane"/>
    <property type="evidence" value="ECO:0007669"/>
    <property type="project" value="UniProtKB-SubCell"/>
</dbReference>
<feature type="compositionally biased region" description="Polar residues" evidence="5">
    <location>
        <begin position="18"/>
        <end position="29"/>
    </location>
</feature>
<evidence type="ECO:0000313" key="8">
    <source>
        <dbReference type="Proteomes" id="UP000076154"/>
    </source>
</evidence>
<feature type="transmembrane region" description="Helical" evidence="6">
    <location>
        <begin position="250"/>
        <end position="272"/>
    </location>
</feature>
<evidence type="ECO:0000256" key="6">
    <source>
        <dbReference type="SAM" id="Phobius"/>
    </source>
</evidence>
<evidence type="ECO:0000256" key="3">
    <source>
        <dbReference type="ARBA" id="ARBA00022989"/>
    </source>
</evidence>
<feature type="region of interest" description="Disordered" evidence="5">
    <location>
        <begin position="65"/>
        <end position="94"/>
    </location>
</feature>
<reference evidence="7" key="1">
    <citation type="submission" date="2018-04" db="EMBL/GenBank/DDBJ databases">
        <title>Whole genome sequencing of Hypsizygus marmoreus.</title>
        <authorList>
            <person name="Choi I.-G."/>
            <person name="Min B."/>
            <person name="Kim J.-G."/>
            <person name="Kim S."/>
            <person name="Oh Y.-L."/>
            <person name="Kong W.-S."/>
            <person name="Park H."/>
            <person name="Jeong J."/>
            <person name="Song E.-S."/>
        </authorList>
    </citation>
    <scope>NUCLEOTIDE SEQUENCE [LARGE SCALE GENOMIC DNA]</scope>
    <source>
        <strain evidence="7">51987-8</strain>
    </source>
</reference>
<evidence type="ECO:0000256" key="1">
    <source>
        <dbReference type="ARBA" id="ARBA00004141"/>
    </source>
</evidence>
<evidence type="ECO:0000256" key="2">
    <source>
        <dbReference type="ARBA" id="ARBA00022692"/>
    </source>
</evidence>
<organism evidence="7 8">
    <name type="scientific">Hypsizygus marmoreus</name>
    <name type="common">White beech mushroom</name>
    <name type="synonym">Agaricus marmoreus</name>
    <dbReference type="NCBI Taxonomy" id="39966"/>
    <lineage>
        <taxon>Eukaryota</taxon>
        <taxon>Fungi</taxon>
        <taxon>Dikarya</taxon>
        <taxon>Basidiomycota</taxon>
        <taxon>Agaricomycotina</taxon>
        <taxon>Agaricomycetes</taxon>
        <taxon>Agaricomycetidae</taxon>
        <taxon>Agaricales</taxon>
        <taxon>Tricholomatineae</taxon>
        <taxon>Lyophyllaceae</taxon>
        <taxon>Hypsizygus</taxon>
    </lineage>
</organism>
<accession>A0A369K2B1</accession>
<feature type="transmembrane region" description="Helical" evidence="6">
    <location>
        <begin position="179"/>
        <end position="201"/>
    </location>
</feature>
<feature type="transmembrane region" description="Helical" evidence="6">
    <location>
        <begin position="221"/>
        <end position="244"/>
    </location>
</feature>
<feature type="region of interest" description="Disordered" evidence="5">
    <location>
        <begin position="113"/>
        <end position="152"/>
    </location>
</feature>
<feature type="transmembrane region" description="Helical" evidence="6">
    <location>
        <begin position="345"/>
        <end position="365"/>
    </location>
</feature>
<gene>
    <name evidence="7" type="ORF">Hypma_004973</name>
</gene>